<evidence type="ECO:0000256" key="12">
    <source>
        <dbReference type="ARBA" id="ARBA00039754"/>
    </source>
</evidence>
<dbReference type="InterPro" id="IPR001986">
    <property type="entry name" value="Enolpyruvate_Tfrase_dom"/>
</dbReference>
<dbReference type="GO" id="GO:0051301">
    <property type="term" value="P:cell division"/>
    <property type="evidence" value="ECO:0007669"/>
    <property type="project" value="UniProtKB-KW"/>
</dbReference>
<protein>
    <recommendedName>
        <fullName evidence="12">UDP-N-acetylglucosamine 1-carboxyvinyltransferase</fullName>
        <ecNumber evidence="11">2.5.1.7</ecNumber>
    </recommendedName>
    <alternativeName>
        <fullName evidence="13">Enoylpyruvate transferase</fullName>
    </alternativeName>
    <alternativeName>
        <fullName evidence="14">UDP-N-acetylglucosamine enolpyruvyl transferase</fullName>
    </alternativeName>
</protein>
<sequence>MNQDYKARIGALIHHSRLQRGMTQQQLARALSTSQSAITRIEKGGQNISLEMLARISDVLASEIVTLNQAGTLNFRVNGGKPLSGALEVKTSKNAAVGALCASLLNRGTTVLKRMPKIEEVYRLLEVLQSIGVQAKRLNDRGDLQIKPPRRFNLSGINHEAARKTRSVIMLMGPLMHLSRQFNLPYAGGCKLGERTVRPHLFALEEFGLQVTTRGGWYECSSKPKAPGKIVMYESSDTASENALMAAALTPGKTEI</sequence>
<dbReference type="InterPro" id="IPR036968">
    <property type="entry name" value="Enolpyruvate_Tfrase_sf"/>
</dbReference>
<evidence type="ECO:0000256" key="2">
    <source>
        <dbReference type="ARBA" id="ARBA00004752"/>
    </source>
</evidence>
<dbReference type="Pfam" id="PF01381">
    <property type="entry name" value="HTH_3"/>
    <property type="match status" value="1"/>
</dbReference>
<keyword evidence="6" id="KW-0133">Cell shape</keyword>
<dbReference type="GO" id="GO:0009252">
    <property type="term" value="P:peptidoglycan biosynthetic process"/>
    <property type="evidence" value="ECO:0007669"/>
    <property type="project" value="UniProtKB-KW"/>
</dbReference>
<dbReference type="InterPro" id="IPR010982">
    <property type="entry name" value="Lambda_DNA-bd_dom_sf"/>
</dbReference>
<evidence type="ECO:0000256" key="7">
    <source>
        <dbReference type="ARBA" id="ARBA00022984"/>
    </source>
</evidence>
<evidence type="ECO:0000256" key="15">
    <source>
        <dbReference type="ARBA" id="ARBA00047527"/>
    </source>
</evidence>
<comment type="similarity">
    <text evidence="10">Belongs to the EPSP synthase family. MurA subfamily.</text>
</comment>
<keyword evidence="3" id="KW-0963">Cytoplasm</keyword>
<evidence type="ECO:0000256" key="10">
    <source>
        <dbReference type="ARBA" id="ARBA00038367"/>
    </source>
</evidence>
<evidence type="ECO:0000313" key="18">
    <source>
        <dbReference type="Proteomes" id="UP000289269"/>
    </source>
</evidence>
<dbReference type="Proteomes" id="UP000289269">
    <property type="component" value="Unassembled WGS sequence"/>
</dbReference>
<dbReference type="GO" id="GO:0005737">
    <property type="term" value="C:cytoplasm"/>
    <property type="evidence" value="ECO:0007669"/>
    <property type="project" value="UniProtKB-SubCell"/>
</dbReference>
<dbReference type="GO" id="GO:0003677">
    <property type="term" value="F:DNA binding"/>
    <property type="evidence" value="ECO:0007669"/>
    <property type="project" value="InterPro"/>
</dbReference>
<keyword evidence="8" id="KW-0131">Cell cycle</keyword>
<evidence type="ECO:0000256" key="1">
    <source>
        <dbReference type="ARBA" id="ARBA00004496"/>
    </source>
</evidence>
<reference evidence="17" key="1">
    <citation type="submission" date="2019-01" db="EMBL/GenBank/DDBJ databases">
        <title>Genomic signatures and co-occurrence patterns of the ultra-small Saccharimodia (Patescibacteria phylum) suggest a symbiotic lifestyle.</title>
        <authorList>
            <person name="Lemos L."/>
            <person name="Medeiros J."/>
            <person name="Andreote F."/>
            <person name="Fernandes G."/>
            <person name="Varani A."/>
            <person name="Oliveira G."/>
            <person name="Pylro V."/>
        </authorList>
    </citation>
    <scope>NUCLEOTIDE SEQUENCE [LARGE SCALE GENOMIC DNA]</scope>
    <source>
        <strain evidence="17">AMD01</strain>
    </source>
</reference>
<dbReference type="Gene3D" id="3.65.10.10">
    <property type="entry name" value="Enolpyruvate transferase domain"/>
    <property type="match status" value="1"/>
</dbReference>
<keyword evidence="4" id="KW-0132">Cell division</keyword>
<feature type="domain" description="HTH cro/C1-type" evidence="16">
    <location>
        <begin position="13"/>
        <end position="67"/>
    </location>
</feature>
<evidence type="ECO:0000313" key="17">
    <source>
        <dbReference type="EMBL" id="RWZ78013.1"/>
    </source>
</evidence>
<evidence type="ECO:0000256" key="13">
    <source>
        <dbReference type="ARBA" id="ARBA00042443"/>
    </source>
</evidence>
<name>A0A4Q0AFY9_9BACT</name>
<dbReference type="GO" id="GO:0008360">
    <property type="term" value="P:regulation of cell shape"/>
    <property type="evidence" value="ECO:0007669"/>
    <property type="project" value="UniProtKB-KW"/>
</dbReference>
<dbReference type="SUPFAM" id="SSF47413">
    <property type="entry name" value="lambda repressor-like DNA-binding domains"/>
    <property type="match status" value="1"/>
</dbReference>
<comment type="catalytic activity">
    <reaction evidence="15">
        <text>phosphoenolpyruvate + UDP-N-acetyl-alpha-D-glucosamine = UDP-N-acetyl-3-O-(1-carboxyvinyl)-alpha-D-glucosamine + phosphate</text>
        <dbReference type="Rhea" id="RHEA:18681"/>
        <dbReference type="ChEBI" id="CHEBI:43474"/>
        <dbReference type="ChEBI" id="CHEBI:57705"/>
        <dbReference type="ChEBI" id="CHEBI:58702"/>
        <dbReference type="ChEBI" id="CHEBI:68483"/>
        <dbReference type="EC" id="2.5.1.7"/>
    </reaction>
</comment>
<comment type="subcellular location">
    <subcellularLocation>
        <location evidence="1">Cytoplasm</location>
    </subcellularLocation>
</comment>
<evidence type="ECO:0000256" key="6">
    <source>
        <dbReference type="ARBA" id="ARBA00022960"/>
    </source>
</evidence>
<dbReference type="Gene3D" id="1.10.260.40">
    <property type="entry name" value="lambda repressor-like DNA-binding domains"/>
    <property type="match status" value="1"/>
</dbReference>
<keyword evidence="5" id="KW-0808">Transferase</keyword>
<keyword evidence="18" id="KW-1185">Reference proteome</keyword>
<dbReference type="EC" id="2.5.1.7" evidence="11"/>
<keyword evidence="7" id="KW-0573">Peptidoglycan synthesis</keyword>
<keyword evidence="9" id="KW-0961">Cell wall biogenesis/degradation</keyword>
<evidence type="ECO:0000259" key="16">
    <source>
        <dbReference type="PROSITE" id="PS50943"/>
    </source>
</evidence>
<evidence type="ECO:0000256" key="4">
    <source>
        <dbReference type="ARBA" id="ARBA00022618"/>
    </source>
</evidence>
<dbReference type="CDD" id="cd00093">
    <property type="entry name" value="HTH_XRE"/>
    <property type="match status" value="1"/>
</dbReference>
<organism evidence="17 18">
    <name type="scientific">Candidatus Chaera renei</name>
    <dbReference type="NCBI Taxonomy" id="2506947"/>
    <lineage>
        <taxon>Bacteria</taxon>
        <taxon>Candidatus Saccharimonadota</taxon>
        <taxon>Candidatus Saccharimonadia</taxon>
        <taxon>Candidatus Saccharimonadales</taxon>
        <taxon>Candidatus Saccharimonadaceae</taxon>
        <taxon>Candidatus Chaera</taxon>
    </lineage>
</organism>
<dbReference type="GO" id="GO:0008760">
    <property type="term" value="F:UDP-N-acetylglucosamine 1-carboxyvinyltransferase activity"/>
    <property type="evidence" value="ECO:0007669"/>
    <property type="project" value="UniProtKB-EC"/>
</dbReference>
<dbReference type="SMART" id="SM00530">
    <property type="entry name" value="HTH_XRE"/>
    <property type="match status" value="1"/>
</dbReference>
<gene>
    <name evidence="17" type="ORF">EOT04_03335</name>
</gene>
<evidence type="ECO:0000256" key="14">
    <source>
        <dbReference type="ARBA" id="ARBA00042842"/>
    </source>
</evidence>
<dbReference type="AlphaFoldDB" id="A0A4Q0AFY9"/>
<dbReference type="Pfam" id="PF00275">
    <property type="entry name" value="EPSP_synthase"/>
    <property type="match status" value="1"/>
</dbReference>
<comment type="caution">
    <text evidence="17">The sequence shown here is derived from an EMBL/GenBank/DDBJ whole genome shotgun (WGS) entry which is preliminary data.</text>
</comment>
<evidence type="ECO:0000256" key="3">
    <source>
        <dbReference type="ARBA" id="ARBA00022490"/>
    </source>
</evidence>
<comment type="pathway">
    <text evidence="2">Cell wall biogenesis; peptidoglycan biosynthesis.</text>
</comment>
<feature type="non-terminal residue" evidence="17">
    <location>
        <position position="256"/>
    </location>
</feature>
<dbReference type="InterPro" id="IPR013792">
    <property type="entry name" value="RNA3'P_cycl/enolpyr_Trfase_a/b"/>
</dbReference>
<evidence type="ECO:0000256" key="9">
    <source>
        <dbReference type="ARBA" id="ARBA00023316"/>
    </source>
</evidence>
<dbReference type="SUPFAM" id="SSF55205">
    <property type="entry name" value="EPT/RTPC-like"/>
    <property type="match status" value="1"/>
</dbReference>
<dbReference type="InterPro" id="IPR001387">
    <property type="entry name" value="Cro/C1-type_HTH"/>
</dbReference>
<dbReference type="PANTHER" id="PTHR43783:SF1">
    <property type="entry name" value="UDP-N-ACETYLGLUCOSAMINE 1-CARBOXYVINYLTRANSFERASE"/>
    <property type="match status" value="1"/>
</dbReference>
<evidence type="ECO:0000256" key="11">
    <source>
        <dbReference type="ARBA" id="ARBA00039108"/>
    </source>
</evidence>
<accession>A0A4Q0AFY9</accession>
<evidence type="ECO:0000256" key="5">
    <source>
        <dbReference type="ARBA" id="ARBA00022679"/>
    </source>
</evidence>
<dbReference type="EMBL" id="SCKW01000049">
    <property type="protein sequence ID" value="RWZ78013.1"/>
    <property type="molecule type" value="Genomic_DNA"/>
</dbReference>
<proteinExistence type="inferred from homology"/>
<evidence type="ECO:0000256" key="8">
    <source>
        <dbReference type="ARBA" id="ARBA00023306"/>
    </source>
</evidence>
<dbReference type="GO" id="GO:0071555">
    <property type="term" value="P:cell wall organization"/>
    <property type="evidence" value="ECO:0007669"/>
    <property type="project" value="UniProtKB-KW"/>
</dbReference>
<dbReference type="InterPro" id="IPR050068">
    <property type="entry name" value="MurA_subfamily"/>
</dbReference>
<dbReference type="PANTHER" id="PTHR43783">
    <property type="entry name" value="UDP-N-ACETYLGLUCOSAMINE 1-CARBOXYVINYLTRANSFERASE"/>
    <property type="match status" value="1"/>
</dbReference>
<dbReference type="PROSITE" id="PS50943">
    <property type="entry name" value="HTH_CROC1"/>
    <property type="match status" value="1"/>
</dbReference>